<proteinExistence type="predicted"/>
<name>R8CNR3_BACCE</name>
<comment type="caution">
    <text evidence="2">The sequence shown here is derived from an EMBL/GenBank/DDBJ whole genome shotgun (WGS) entry which is preliminary data.</text>
</comment>
<dbReference type="AlphaFoldDB" id="R8CNR3"/>
<evidence type="ECO:0000313" key="2">
    <source>
        <dbReference type="EMBL" id="EOO13254.1"/>
    </source>
</evidence>
<feature type="non-terminal residue" evidence="2">
    <location>
        <position position="78"/>
    </location>
</feature>
<reference evidence="2 3" key="1">
    <citation type="submission" date="2012-12" db="EMBL/GenBank/DDBJ databases">
        <title>The Genome Sequence of Bacillus cereus HuA3-9.</title>
        <authorList>
            <consortium name="The Broad Institute Genome Sequencing Platform"/>
            <consortium name="The Broad Institute Genome Sequencing Center for Infectious Disease"/>
            <person name="Feldgarden M."/>
            <person name="Van der Auwera G.A."/>
            <person name="Mahillon J."/>
            <person name="Duprez V."/>
            <person name="Timmery S."/>
            <person name="Mattelet C."/>
            <person name="Dierick K."/>
            <person name="Sun M."/>
            <person name="Yu Z."/>
            <person name="Zhu L."/>
            <person name="Hu X."/>
            <person name="Shank E.B."/>
            <person name="Swiecicka I."/>
            <person name="Hansen B.M."/>
            <person name="Andrup L."/>
            <person name="Walker B."/>
            <person name="Young S.K."/>
            <person name="Zeng Q."/>
            <person name="Gargeya S."/>
            <person name="Fitzgerald M."/>
            <person name="Haas B."/>
            <person name="Abouelleil A."/>
            <person name="Alvarado L."/>
            <person name="Arachchi H.M."/>
            <person name="Berlin A.M."/>
            <person name="Chapman S.B."/>
            <person name="Dewar J."/>
            <person name="Goldberg J."/>
            <person name="Griggs A."/>
            <person name="Gujja S."/>
            <person name="Hansen M."/>
            <person name="Howarth C."/>
            <person name="Imamovic A."/>
            <person name="Larimer J."/>
            <person name="McCowan C."/>
            <person name="Murphy C."/>
            <person name="Neiman D."/>
            <person name="Pearson M."/>
            <person name="Priest M."/>
            <person name="Roberts A."/>
            <person name="Saif S."/>
            <person name="Shea T."/>
            <person name="Sisk P."/>
            <person name="Sykes S."/>
            <person name="Wortman J."/>
            <person name="Nusbaum C."/>
            <person name="Birren B."/>
        </authorList>
    </citation>
    <scope>NUCLEOTIDE SEQUENCE [LARGE SCALE GENOMIC DNA]</scope>
    <source>
        <strain evidence="2 3">HuA3-9</strain>
    </source>
</reference>
<evidence type="ECO:0000313" key="3">
    <source>
        <dbReference type="Proteomes" id="UP000014003"/>
    </source>
</evidence>
<dbReference type="EMBL" id="AHDZ01000043">
    <property type="protein sequence ID" value="EOO13254.1"/>
    <property type="molecule type" value="Genomic_DNA"/>
</dbReference>
<accession>R8CNR3</accession>
<sequence>MKQEKGMIGVLCTLVLMVLLLIPLQAAHASVKVDFNELKGNDVSSSFKEGLNNRTKTPEKDDSFGSSLIQKIEGMYAP</sequence>
<dbReference type="Proteomes" id="UP000014003">
    <property type="component" value="Unassembled WGS sequence"/>
</dbReference>
<evidence type="ECO:0000256" key="1">
    <source>
        <dbReference type="SAM" id="MobiDB-lite"/>
    </source>
</evidence>
<protein>
    <submittedName>
        <fullName evidence="2">Uncharacterized protein</fullName>
    </submittedName>
</protein>
<feature type="compositionally biased region" description="Polar residues" evidence="1">
    <location>
        <begin position="46"/>
        <end position="55"/>
    </location>
</feature>
<gene>
    <name evidence="2" type="ORF">IGA_04733</name>
</gene>
<organism evidence="2 3">
    <name type="scientific">Bacillus cereus HuA3-9</name>
    <dbReference type="NCBI Taxonomy" id="1053205"/>
    <lineage>
        <taxon>Bacteria</taxon>
        <taxon>Bacillati</taxon>
        <taxon>Bacillota</taxon>
        <taxon>Bacilli</taxon>
        <taxon>Bacillales</taxon>
        <taxon>Bacillaceae</taxon>
        <taxon>Bacillus</taxon>
        <taxon>Bacillus cereus group</taxon>
    </lineage>
</organism>
<feature type="region of interest" description="Disordered" evidence="1">
    <location>
        <begin position="46"/>
        <end position="78"/>
    </location>
</feature>
<dbReference type="HOGENOM" id="CLU_2643556_0_0_9"/>